<keyword evidence="11 13" id="KW-0456">Lyase</keyword>
<evidence type="ECO:0000256" key="2">
    <source>
        <dbReference type="ARBA" id="ARBA00004733"/>
    </source>
</evidence>
<dbReference type="InterPro" id="IPR006654">
    <property type="entry name" value="Trp_synth_beta"/>
</dbReference>
<dbReference type="InterPro" id="IPR006653">
    <property type="entry name" value="Trp_synth_b_CS"/>
</dbReference>
<evidence type="ECO:0000256" key="12">
    <source>
        <dbReference type="ARBA" id="ARBA00049047"/>
    </source>
</evidence>
<evidence type="ECO:0000256" key="4">
    <source>
        <dbReference type="ARBA" id="ARBA00006095"/>
    </source>
</evidence>
<dbReference type="GO" id="GO:0005737">
    <property type="term" value="C:cytoplasm"/>
    <property type="evidence" value="ECO:0007669"/>
    <property type="project" value="TreeGrafter"/>
</dbReference>
<comment type="catalytic activity">
    <reaction evidence="12 13">
        <text>(1S,2R)-1-C-(indol-3-yl)glycerol 3-phosphate + L-serine = D-glyceraldehyde 3-phosphate + L-tryptophan + H2O</text>
        <dbReference type="Rhea" id="RHEA:10532"/>
        <dbReference type="ChEBI" id="CHEBI:15377"/>
        <dbReference type="ChEBI" id="CHEBI:33384"/>
        <dbReference type="ChEBI" id="CHEBI:57912"/>
        <dbReference type="ChEBI" id="CHEBI:58866"/>
        <dbReference type="ChEBI" id="CHEBI:59776"/>
        <dbReference type="EC" id="4.2.1.20"/>
    </reaction>
</comment>
<dbReference type="CDD" id="cd06446">
    <property type="entry name" value="Trp-synth_B"/>
    <property type="match status" value="1"/>
</dbReference>
<keyword evidence="8 13" id="KW-0822">Tryptophan biosynthesis</keyword>
<dbReference type="InterPro" id="IPR023026">
    <property type="entry name" value="Trp_synth_beta/beta-like"/>
</dbReference>
<dbReference type="Pfam" id="PF00290">
    <property type="entry name" value="Trp_syntA"/>
    <property type="match status" value="1"/>
</dbReference>
<protein>
    <recommendedName>
        <fullName evidence="6 13">Tryptophan synthase</fullName>
        <ecNumber evidence="5 13">4.2.1.20</ecNumber>
    </recommendedName>
</protein>
<dbReference type="NCBIfam" id="TIGR00263">
    <property type="entry name" value="trpB"/>
    <property type="match status" value="1"/>
</dbReference>
<reference evidence="15 16" key="1">
    <citation type="journal article" date="2018" name="IMA Fungus">
        <title>IMA Genome-F 9: Draft genome sequence of Annulohypoxylon stygium, Aspergillus mulundensis, Berkeleyomyces basicola (syn. Thielaviopsis basicola), Ceratocystis smalleyi, two Cercospora beticola strains, Coleophoma cylindrospora, Fusarium fracticaudum, Phialophora cf. hyalina, and Morchella septimelata.</title>
        <authorList>
            <person name="Wingfield B.D."/>
            <person name="Bills G.F."/>
            <person name="Dong Y."/>
            <person name="Huang W."/>
            <person name="Nel W.J."/>
            <person name="Swalarsk-Parry B.S."/>
            <person name="Vaghefi N."/>
            <person name="Wilken P.M."/>
            <person name="An Z."/>
            <person name="de Beer Z.W."/>
            <person name="De Vos L."/>
            <person name="Chen L."/>
            <person name="Duong T.A."/>
            <person name="Gao Y."/>
            <person name="Hammerbacher A."/>
            <person name="Kikkert J.R."/>
            <person name="Li Y."/>
            <person name="Li H."/>
            <person name="Li K."/>
            <person name="Li Q."/>
            <person name="Liu X."/>
            <person name="Ma X."/>
            <person name="Naidoo K."/>
            <person name="Pethybridge S.J."/>
            <person name="Sun J."/>
            <person name="Steenkamp E.T."/>
            <person name="van der Nest M.A."/>
            <person name="van Wyk S."/>
            <person name="Wingfield M.J."/>
            <person name="Xiong C."/>
            <person name="Yue Q."/>
            <person name="Zhang X."/>
        </authorList>
    </citation>
    <scope>NUCLEOTIDE SEQUENCE [LARGE SCALE GENOMIC DNA]</scope>
    <source>
        <strain evidence="15 16">BP 5553</strain>
    </source>
</reference>
<dbReference type="Gene3D" id="3.20.20.70">
    <property type="entry name" value="Aldolase class I"/>
    <property type="match status" value="1"/>
</dbReference>
<dbReference type="HAMAP" id="MF_00131">
    <property type="entry name" value="Trp_synth_alpha"/>
    <property type="match status" value="1"/>
</dbReference>
<dbReference type="GO" id="GO:0004834">
    <property type="term" value="F:tryptophan synthase activity"/>
    <property type="evidence" value="ECO:0007669"/>
    <property type="project" value="UniProtKB-EC"/>
</dbReference>
<evidence type="ECO:0000256" key="13">
    <source>
        <dbReference type="RuleBase" id="RU003663"/>
    </source>
</evidence>
<dbReference type="AlphaFoldDB" id="A0A370TXG2"/>
<dbReference type="SUPFAM" id="SSF51366">
    <property type="entry name" value="Ribulose-phoshate binding barrel"/>
    <property type="match status" value="1"/>
</dbReference>
<keyword evidence="9 13" id="KW-0663">Pyridoxal phosphate</keyword>
<keyword evidence="16" id="KW-1185">Reference proteome</keyword>
<proteinExistence type="inferred from homology"/>
<dbReference type="Pfam" id="PF00291">
    <property type="entry name" value="PALP"/>
    <property type="match status" value="1"/>
</dbReference>
<dbReference type="UniPathway" id="UPA00035">
    <property type="reaction ID" value="UER00044"/>
</dbReference>
<dbReference type="FunFam" id="3.20.20.70:FF:000151">
    <property type="entry name" value="Tryptophan synthase"/>
    <property type="match status" value="1"/>
</dbReference>
<evidence type="ECO:0000256" key="11">
    <source>
        <dbReference type="ARBA" id="ARBA00023239"/>
    </source>
</evidence>
<dbReference type="PANTHER" id="PTHR48077">
    <property type="entry name" value="TRYPTOPHAN SYNTHASE-RELATED"/>
    <property type="match status" value="1"/>
</dbReference>
<comment type="caution">
    <text evidence="15">The sequence shown here is derived from an EMBL/GenBank/DDBJ whole genome shotgun (WGS) entry which is preliminary data.</text>
</comment>
<dbReference type="FunFam" id="3.40.50.1100:FF:000004">
    <property type="entry name" value="Tryptophan synthase beta chain"/>
    <property type="match status" value="1"/>
</dbReference>
<dbReference type="PROSITE" id="PS00167">
    <property type="entry name" value="TRP_SYNTHASE_ALPHA"/>
    <property type="match status" value="1"/>
</dbReference>
<dbReference type="SUPFAM" id="SSF53686">
    <property type="entry name" value="Tryptophan synthase beta subunit-like PLP-dependent enzymes"/>
    <property type="match status" value="1"/>
</dbReference>
<dbReference type="RefSeq" id="XP_031872873.1">
    <property type="nucleotide sequence ID" value="XM_032008819.1"/>
</dbReference>
<comment type="pathway">
    <text evidence="2 13">Amino-acid biosynthesis; L-tryptophan biosynthesis; L-tryptophan from chorismate: step 5/5.</text>
</comment>
<dbReference type="NCBIfam" id="TIGR00262">
    <property type="entry name" value="trpA"/>
    <property type="match status" value="1"/>
</dbReference>
<sequence>MEGLKRTFAQCKKEGRPALVTYVTAGFPTPPETVDILLGMEAGGSDVIELGIPFTDPIADGPTIQKSNTIALQNNVTIESTLEMVREARRKGLKVPVLFMGYYNPMLRYGEERLLQDCKEAGVNGFIVVDLPPEEAVTFRNFCARYGLSYVPLIAPATSESRMKLLCKLADSFIYVVSRMGVTGATGTINTGLPDLLKRVKEYSGNVPAAVGFGVSTRDHFLSVAKIADGVVIGSQIIITLAEAPAGQAAKKAQEYCAKICGRTNVLTGDVTREVGIVEAVHEAQEPTGVHVDGVIRDTDTGENLIDQIEALNSSGPVDPAALPARFGEFGGQYVPESLMDCLSELEEGFNKIKDDPAFWEEYRSYYPYMGRPGQLHLAQRLTDHAGGANIWLKREDLNHTGSHKINNALGQILLARRLGKTEIIAETGAGQHGVATATVCAKFGMKCTIYMGGEDVRRQALNVFRIKLLGADVVAVEAGSRTLRDAVNEAMRAWVVKLDTTHYIIGSAIGPHPFPTIVRTFQSVIGDETRAQMLEKRGKLPDAVVACVGGGSNAAGMFYPFSNDPSVKLLGIEAGGDGVDTARHSATLSGGSIGVLHGVRTYVLQDRHGQISDTHSVSAGLDYPGVGPELSSWKDNQRAKFVSATDAQAFIGFRLISQLEGIIPALETAHAVYGAIELAKTMEKGQDVVICVSGRGDKDVQSVADELPKLGPLIGWDLRF</sequence>
<evidence type="ECO:0000313" key="15">
    <source>
        <dbReference type="EMBL" id="RDL40217.1"/>
    </source>
</evidence>
<keyword evidence="7 13" id="KW-0028">Amino-acid biosynthesis</keyword>
<dbReference type="Proteomes" id="UP000254866">
    <property type="component" value="Unassembled WGS sequence"/>
</dbReference>
<evidence type="ECO:0000256" key="1">
    <source>
        <dbReference type="ARBA" id="ARBA00001933"/>
    </source>
</evidence>
<evidence type="ECO:0000256" key="3">
    <source>
        <dbReference type="ARBA" id="ARBA00005761"/>
    </source>
</evidence>
<evidence type="ECO:0000313" key="16">
    <source>
        <dbReference type="Proteomes" id="UP000254866"/>
    </source>
</evidence>
<dbReference type="GeneID" id="43593045"/>
<evidence type="ECO:0000256" key="6">
    <source>
        <dbReference type="ARBA" id="ARBA00018724"/>
    </source>
</evidence>
<feature type="domain" description="Tryptophan synthase beta chain-like PALP" evidence="14">
    <location>
        <begin position="375"/>
        <end position="695"/>
    </location>
</feature>
<name>A0A370TXG2_9HELO</name>
<evidence type="ECO:0000256" key="10">
    <source>
        <dbReference type="ARBA" id="ARBA00023141"/>
    </source>
</evidence>
<dbReference type="PROSITE" id="PS00168">
    <property type="entry name" value="TRP_SYNTHASE_BETA"/>
    <property type="match status" value="1"/>
</dbReference>
<dbReference type="STRING" id="2656787.A0A370TXG2"/>
<dbReference type="EMBL" id="NPIC01000001">
    <property type="protein sequence ID" value="RDL40217.1"/>
    <property type="molecule type" value="Genomic_DNA"/>
</dbReference>
<dbReference type="EC" id="4.2.1.20" evidence="5 13"/>
<dbReference type="Gene3D" id="3.40.50.1100">
    <property type="match status" value="2"/>
</dbReference>
<accession>A0A370TXG2</accession>
<evidence type="ECO:0000256" key="7">
    <source>
        <dbReference type="ARBA" id="ARBA00022605"/>
    </source>
</evidence>
<dbReference type="PANTHER" id="PTHR48077:SF3">
    <property type="entry name" value="TRYPTOPHAN SYNTHASE"/>
    <property type="match status" value="1"/>
</dbReference>
<dbReference type="InterPro" id="IPR018204">
    <property type="entry name" value="Trp_synthase_alpha_AS"/>
</dbReference>
<evidence type="ECO:0000256" key="8">
    <source>
        <dbReference type="ARBA" id="ARBA00022822"/>
    </source>
</evidence>
<comment type="cofactor">
    <cofactor evidence="1 13">
        <name>pyridoxal 5'-phosphate</name>
        <dbReference type="ChEBI" id="CHEBI:597326"/>
    </cofactor>
</comment>
<evidence type="ECO:0000256" key="5">
    <source>
        <dbReference type="ARBA" id="ARBA00012043"/>
    </source>
</evidence>
<evidence type="ECO:0000256" key="9">
    <source>
        <dbReference type="ARBA" id="ARBA00022898"/>
    </source>
</evidence>
<dbReference type="FunFam" id="3.40.50.1100:FF:000001">
    <property type="entry name" value="Tryptophan synthase beta chain"/>
    <property type="match status" value="1"/>
</dbReference>
<evidence type="ECO:0000259" key="14">
    <source>
        <dbReference type="Pfam" id="PF00291"/>
    </source>
</evidence>
<dbReference type="InterPro" id="IPR002028">
    <property type="entry name" value="Trp_synthase_suA"/>
</dbReference>
<gene>
    <name evidence="15" type="ORF">BP5553_00196</name>
</gene>
<comment type="similarity">
    <text evidence="4">In the N-terminal section; belongs to the TrpA family.</text>
</comment>
<comment type="similarity">
    <text evidence="3">In the C-terminal section; belongs to the TrpB family.</text>
</comment>
<dbReference type="OrthoDB" id="10050244at2759"/>
<dbReference type="HAMAP" id="MF_00133">
    <property type="entry name" value="Trp_synth_beta"/>
    <property type="match status" value="1"/>
</dbReference>
<organism evidence="15 16">
    <name type="scientific">Venustampulla echinocandica</name>
    <dbReference type="NCBI Taxonomy" id="2656787"/>
    <lineage>
        <taxon>Eukaryota</taxon>
        <taxon>Fungi</taxon>
        <taxon>Dikarya</taxon>
        <taxon>Ascomycota</taxon>
        <taxon>Pezizomycotina</taxon>
        <taxon>Leotiomycetes</taxon>
        <taxon>Helotiales</taxon>
        <taxon>Pleuroascaceae</taxon>
        <taxon>Venustampulla</taxon>
    </lineage>
</organism>
<dbReference type="InterPro" id="IPR036052">
    <property type="entry name" value="TrpB-like_PALP_sf"/>
</dbReference>
<dbReference type="InterPro" id="IPR011060">
    <property type="entry name" value="RibuloseP-bd_barrel"/>
</dbReference>
<dbReference type="CDD" id="cd04724">
    <property type="entry name" value="Tryptophan_synthase_alpha"/>
    <property type="match status" value="1"/>
</dbReference>
<dbReference type="InterPro" id="IPR001926">
    <property type="entry name" value="TrpB-like_PALP"/>
</dbReference>
<keyword evidence="10 13" id="KW-0057">Aromatic amino acid biosynthesis</keyword>
<dbReference type="InterPro" id="IPR013785">
    <property type="entry name" value="Aldolase_TIM"/>
</dbReference>